<dbReference type="AlphaFoldDB" id="A0A2P2MPV1"/>
<name>A0A2P2MPV1_RHIMU</name>
<evidence type="ECO:0000313" key="1">
    <source>
        <dbReference type="EMBL" id="MBX32251.1"/>
    </source>
</evidence>
<organism evidence="1">
    <name type="scientific">Rhizophora mucronata</name>
    <name type="common">Asiatic mangrove</name>
    <dbReference type="NCBI Taxonomy" id="61149"/>
    <lineage>
        <taxon>Eukaryota</taxon>
        <taxon>Viridiplantae</taxon>
        <taxon>Streptophyta</taxon>
        <taxon>Embryophyta</taxon>
        <taxon>Tracheophyta</taxon>
        <taxon>Spermatophyta</taxon>
        <taxon>Magnoliopsida</taxon>
        <taxon>eudicotyledons</taxon>
        <taxon>Gunneridae</taxon>
        <taxon>Pentapetalae</taxon>
        <taxon>rosids</taxon>
        <taxon>fabids</taxon>
        <taxon>Malpighiales</taxon>
        <taxon>Rhizophoraceae</taxon>
        <taxon>Rhizophora</taxon>
    </lineage>
</organism>
<reference evidence="1" key="1">
    <citation type="submission" date="2018-02" db="EMBL/GenBank/DDBJ databases">
        <title>Rhizophora mucronata_Transcriptome.</title>
        <authorList>
            <person name="Meera S.P."/>
            <person name="Sreeshan A."/>
            <person name="Augustine A."/>
        </authorList>
    </citation>
    <scope>NUCLEOTIDE SEQUENCE</scope>
    <source>
        <tissue evidence="1">Leaf</tissue>
    </source>
</reference>
<accession>A0A2P2MPV1</accession>
<proteinExistence type="predicted"/>
<sequence length="24" mass="2867">MIKSFSTNYNDPGIWTKELKIFFS</sequence>
<protein>
    <submittedName>
        <fullName evidence="1">Uncharacterized protein</fullName>
    </submittedName>
</protein>
<dbReference type="EMBL" id="GGEC01051767">
    <property type="protein sequence ID" value="MBX32251.1"/>
    <property type="molecule type" value="Transcribed_RNA"/>
</dbReference>